<gene>
    <name evidence="2" type="ORF">HRbin17_02378</name>
</gene>
<protein>
    <recommendedName>
        <fullName evidence="1">DUF488 domain-containing protein</fullName>
    </recommendedName>
</protein>
<dbReference type="EMBL" id="BEHT01000040">
    <property type="protein sequence ID" value="GBC99847.1"/>
    <property type="molecule type" value="Genomic_DNA"/>
</dbReference>
<dbReference type="InterPro" id="IPR054495">
    <property type="entry name" value="DUF488-N3a"/>
</dbReference>
<feature type="domain" description="DUF488" evidence="1">
    <location>
        <begin position="3"/>
        <end position="115"/>
    </location>
</feature>
<accession>A0A2H5XFC7</accession>
<evidence type="ECO:0000313" key="3">
    <source>
        <dbReference type="Proteomes" id="UP000236173"/>
    </source>
</evidence>
<dbReference type="Proteomes" id="UP000236173">
    <property type="component" value="Unassembled WGS sequence"/>
</dbReference>
<dbReference type="AlphaFoldDB" id="A0A2H5XFC7"/>
<dbReference type="PANTHER" id="PTHR36849:SF1">
    <property type="entry name" value="CYTOPLASMIC PROTEIN"/>
    <property type="match status" value="1"/>
</dbReference>
<comment type="caution">
    <text evidence="2">The sequence shown here is derived from an EMBL/GenBank/DDBJ whole genome shotgun (WGS) entry which is preliminary data.</text>
</comment>
<dbReference type="PANTHER" id="PTHR36849">
    <property type="entry name" value="CYTOPLASMIC PROTEIN-RELATED"/>
    <property type="match status" value="1"/>
</dbReference>
<dbReference type="Pfam" id="PF22751">
    <property type="entry name" value="DUF488-N3a"/>
    <property type="match status" value="1"/>
</dbReference>
<reference evidence="3" key="1">
    <citation type="submission" date="2017-09" db="EMBL/GenBank/DDBJ databases">
        <title>Metaegenomics of thermophilic ammonia-oxidizing enrichment culture.</title>
        <authorList>
            <person name="Kato S."/>
            <person name="Suzuki K."/>
        </authorList>
    </citation>
    <scope>NUCLEOTIDE SEQUENCE [LARGE SCALE GENOMIC DNA]</scope>
</reference>
<proteinExistence type="predicted"/>
<evidence type="ECO:0000313" key="2">
    <source>
        <dbReference type="EMBL" id="GBC99847.1"/>
    </source>
</evidence>
<organism evidence="2 3">
    <name type="scientific">Candidatus Fervidibacter japonicus</name>
    <dbReference type="NCBI Taxonomy" id="2035412"/>
    <lineage>
        <taxon>Bacteria</taxon>
        <taxon>Candidatus Fervidibacterota</taxon>
        <taxon>Candidatus Fervidibacter</taxon>
    </lineage>
</organism>
<dbReference type="InterPro" id="IPR052552">
    <property type="entry name" value="YeaO-like"/>
</dbReference>
<evidence type="ECO:0000259" key="1">
    <source>
        <dbReference type="Pfam" id="PF22751"/>
    </source>
</evidence>
<sequence length="123" mass="14279">MPVKTKRVYEPPSPGDGTRILVMRFYPRGVKRDQFHEWHKELGTAPELIKAWKAGRITWDEFARRYEAQILADPQASATLNELAQRAKRETLTLLCSCQDEDHCHRTLLKAMIERQMKASGKK</sequence>
<name>A0A2H5XFC7_9BACT</name>